<proteinExistence type="predicted"/>
<dbReference type="STRING" id="571933.SAMN05216362_10172"/>
<reference evidence="1 2" key="1">
    <citation type="submission" date="2016-10" db="EMBL/GenBank/DDBJ databases">
        <authorList>
            <person name="de Groot N.N."/>
        </authorList>
    </citation>
    <scope>NUCLEOTIDE SEQUENCE [LARGE SCALE GENOMIC DNA]</scope>
    <source>
        <strain evidence="1 2">DSM 21633</strain>
    </source>
</reference>
<dbReference type="AlphaFoldDB" id="A0A1H8YU25"/>
<dbReference type="SUPFAM" id="SSF55811">
    <property type="entry name" value="Nudix"/>
    <property type="match status" value="1"/>
</dbReference>
<dbReference type="Gene3D" id="3.90.79.10">
    <property type="entry name" value="Nucleoside Triphosphate Pyrophosphohydrolase"/>
    <property type="match status" value="1"/>
</dbReference>
<dbReference type="InterPro" id="IPR015797">
    <property type="entry name" value="NUDIX_hydrolase-like_dom_sf"/>
</dbReference>
<organism evidence="1 2">
    <name type="scientific">Piscibacillus halophilus</name>
    <dbReference type="NCBI Taxonomy" id="571933"/>
    <lineage>
        <taxon>Bacteria</taxon>
        <taxon>Bacillati</taxon>
        <taxon>Bacillota</taxon>
        <taxon>Bacilli</taxon>
        <taxon>Bacillales</taxon>
        <taxon>Bacillaceae</taxon>
        <taxon>Piscibacillus</taxon>
    </lineage>
</organism>
<protein>
    <submittedName>
        <fullName evidence="1">Uncharacterized protein</fullName>
    </submittedName>
</protein>
<name>A0A1H8YU25_9BACI</name>
<evidence type="ECO:0000313" key="1">
    <source>
        <dbReference type="EMBL" id="SEP55705.1"/>
    </source>
</evidence>
<sequence length="82" mass="8952">MDINNARTAGGYVLYHGLFVFQVGPIKEGDKLGVVRLGGHRESEEAALEAAQREVYEEASINMIPIHSPETFHLNVMGANAN</sequence>
<dbReference type="EMBL" id="FOES01000001">
    <property type="protein sequence ID" value="SEP55705.1"/>
    <property type="molecule type" value="Genomic_DNA"/>
</dbReference>
<gene>
    <name evidence="1" type="ORF">SAMN05216362_10172</name>
</gene>
<keyword evidence="2" id="KW-1185">Reference proteome</keyword>
<dbReference type="Proteomes" id="UP000199427">
    <property type="component" value="Unassembled WGS sequence"/>
</dbReference>
<evidence type="ECO:0000313" key="2">
    <source>
        <dbReference type="Proteomes" id="UP000199427"/>
    </source>
</evidence>
<accession>A0A1H8YU25</accession>